<dbReference type="PANTHER" id="PTHR44227">
    <property type="match status" value="1"/>
</dbReference>
<dbReference type="InterPro" id="IPR052346">
    <property type="entry name" value="O-mannosyl-transferase_TMTC"/>
</dbReference>
<evidence type="ECO:0000313" key="5">
    <source>
        <dbReference type="Proteomes" id="UP000541636"/>
    </source>
</evidence>
<dbReference type="Gene3D" id="1.25.40.10">
    <property type="entry name" value="Tetratricopeptide repeat domain"/>
    <property type="match status" value="1"/>
</dbReference>
<feature type="transmembrane region" description="Helical" evidence="3">
    <location>
        <begin position="211"/>
        <end position="229"/>
    </location>
</feature>
<evidence type="ECO:0000256" key="1">
    <source>
        <dbReference type="ARBA" id="ARBA00022737"/>
    </source>
</evidence>
<evidence type="ECO:0008006" key="6">
    <source>
        <dbReference type="Google" id="ProtNLM"/>
    </source>
</evidence>
<feature type="transmembrane region" description="Helical" evidence="3">
    <location>
        <begin position="407"/>
        <end position="425"/>
    </location>
</feature>
<protein>
    <recommendedName>
        <fullName evidence="6">Tetratricopeptide repeat protein</fullName>
    </recommendedName>
</protein>
<keyword evidence="3" id="KW-0472">Membrane</keyword>
<dbReference type="AlphaFoldDB" id="A0A846ZMY8"/>
<sequence length="683" mass="75238">MTLPPHSRRKSGWLLLAILAITAFVYAPGLTGGWLFDDFPNIVENPGVQPSHIDVASLTRAALSSPSSQFKRPLSSLSFAANFLIDGLHPFGWKLVNLIIHLLNGLLLYLLARRLLTLTSASHRARPSTTGPPGSSLKREELVALCITAAWLLLPINLTGVLYVVQRMESLANLFVLLGLIGYINGRGRMLGLSTFDTVHAANPSLRKPHGLLLSATSIIACTVVGALAKETTVMLPLYAFLVEWIVFGFQRTPPPARQAPQDAETQSSKRADPRILVLFLAVLVIPMLAGLSWLIPHVLSPDSWATRDFTLRTRLLSEARIVVGYIAWSLLALPHWLSFYHDDYHVSTGLLSPWTTAASIAAIAAMLAMVFVLRRRYPLAALGIALFLGCHVLTATILPLELVYEHRNYFASIGLLLASVPMFVVSPRMPFGRLRIAIFVCALLFWTSMTATTAYAWGNPLRLARELASRAPDSPRAQYELGRSYIVASHYDPDSVYTPQVYAPLERAAKLPDSSILPQQALIFFNARMHRPIKKAWWNSLIASLKRRKPGVQDGSSLAALTRCAREGLCPLSEKNMQAAFEAAVSHPDTDARIWAYYGDYAWNVMGKHDLGLRQIKHAVAANPDEPAYHITLARMLLAQGDIKGANDQIQDLIGLNIGGRLDNSIATLRSKISNIENTQEH</sequence>
<keyword evidence="3" id="KW-0812">Transmembrane</keyword>
<feature type="transmembrane region" description="Helical" evidence="3">
    <location>
        <begin position="320"/>
        <end position="340"/>
    </location>
</feature>
<organism evidence="4 5">
    <name type="scientific">Oleiagrimonas citrea</name>
    <dbReference type="NCBI Taxonomy" id="1665687"/>
    <lineage>
        <taxon>Bacteria</taxon>
        <taxon>Pseudomonadati</taxon>
        <taxon>Pseudomonadota</taxon>
        <taxon>Gammaproteobacteria</taxon>
        <taxon>Lysobacterales</taxon>
        <taxon>Rhodanobacteraceae</taxon>
        <taxon>Oleiagrimonas</taxon>
    </lineage>
</organism>
<dbReference type="InterPro" id="IPR011990">
    <property type="entry name" value="TPR-like_helical_dom_sf"/>
</dbReference>
<accession>A0A846ZMY8</accession>
<keyword evidence="3" id="KW-1133">Transmembrane helix</keyword>
<dbReference type="PANTHER" id="PTHR44227:SF3">
    <property type="entry name" value="PROTEIN O-MANNOSYL-TRANSFERASE TMTC4"/>
    <property type="match status" value="1"/>
</dbReference>
<keyword evidence="1" id="KW-0677">Repeat</keyword>
<reference evidence="4 5" key="1">
    <citation type="journal article" date="2017" name="Int. J. Syst. Evol. Microbiol.">
        <title>Oleiagrimonas citrea sp. nov., a marine bacterium isolated from tidal flat sediment and emended description of the genus Oleiagrimonas Fang et al. 2015 and Oleiagrimonas soli.</title>
        <authorList>
            <person name="Yang S.H."/>
            <person name="Seo H.S."/>
            <person name="Seong C.N."/>
            <person name="Kwon K.K."/>
        </authorList>
    </citation>
    <scope>NUCLEOTIDE SEQUENCE [LARGE SCALE GENOMIC DNA]</scope>
    <source>
        <strain evidence="4 5">MEBiC09124</strain>
    </source>
</reference>
<feature type="transmembrane region" description="Helical" evidence="3">
    <location>
        <begin position="437"/>
        <end position="458"/>
    </location>
</feature>
<evidence type="ECO:0000256" key="2">
    <source>
        <dbReference type="ARBA" id="ARBA00022803"/>
    </source>
</evidence>
<feature type="transmembrane region" description="Helical" evidence="3">
    <location>
        <begin position="91"/>
        <end position="112"/>
    </location>
</feature>
<evidence type="ECO:0000256" key="3">
    <source>
        <dbReference type="SAM" id="Phobius"/>
    </source>
</evidence>
<feature type="transmembrane region" description="Helical" evidence="3">
    <location>
        <begin position="171"/>
        <end position="190"/>
    </location>
</feature>
<feature type="transmembrane region" description="Helical" evidence="3">
    <location>
        <begin position="142"/>
        <end position="165"/>
    </location>
</feature>
<feature type="transmembrane region" description="Helical" evidence="3">
    <location>
        <begin position="12"/>
        <end position="36"/>
    </location>
</feature>
<dbReference type="Proteomes" id="UP000541636">
    <property type="component" value="Unassembled WGS sequence"/>
</dbReference>
<gene>
    <name evidence="4" type="ORF">HF690_11960</name>
</gene>
<dbReference type="EMBL" id="JAAZQD010000004">
    <property type="protein sequence ID" value="NKZ39665.1"/>
    <property type="molecule type" value="Genomic_DNA"/>
</dbReference>
<evidence type="ECO:0000313" key="4">
    <source>
        <dbReference type="EMBL" id="NKZ39665.1"/>
    </source>
</evidence>
<feature type="transmembrane region" description="Helical" evidence="3">
    <location>
        <begin position="352"/>
        <end position="373"/>
    </location>
</feature>
<name>A0A846ZMY8_9GAMM</name>
<dbReference type="RefSeq" id="WP_168609597.1">
    <property type="nucleotide sequence ID" value="NZ_JAAZQD010000004.1"/>
</dbReference>
<dbReference type="SUPFAM" id="SSF48452">
    <property type="entry name" value="TPR-like"/>
    <property type="match status" value="1"/>
</dbReference>
<comment type="caution">
    <text evidence="4">The sequence shown here is derived from an EMBL/GenBank/DDBJ whole genome shotgun (WGS) entry which is preliminary data.</text>
</comment>
<keyword evidence="2" id="KW-0802">TPR repeat</keyword>
<keyword evidence="5" id="KW-1185">Reference proteome</keyword>
<proteinExistence type="predicted"/>
<feature type="transmembrane region" description="Helical" evidence="3">
    <location>
        <begin position="380"/>
        <end position="401"/>
    </location>
</feature>
<feature type="transmembrane region" description="Helical" evidence="3">
    <location>
        <begin position="276"/>
        <end position="300"/>
    </location>
</feature>